<evidence type="ECO:0000256" key="2">
    <source>
        <dbReference type="ARBA" id="ARBA00008343"/>
    </source>
</evidence>
<feature type="non-terminal residue" evidence="14">
    <location>
        <position position="1"/>
    </location>
</feature>
<comment type="cofactor">
    <cofactor evidence="1">
        <name>[4Fe-4S] cluster</name>
        <dbReference type="ChEBI" id="CHEBI:49883"/>
    </cofactor>
</comment>
<name>A0A059EX03_9MICR</name>
<dbReference type="CDD" id="cd00056">
    <property type="entry name" value="ENDO3c"/>
    <property type="match status" value="1"/>
</dbReference>
<dbReference type="OrthoDB" id="2099276at2759"/>
<keyword evidence="9" id="KW-0234">DNA repair</keyword>
<dbReference type="FunFam" id="1.10.340.30:FF:000001">
    <property type="entry name" value="Endonuclease III"/>
    <property type="match status" value="1"/>
</dbReference>
<keyword evidence="7" id="KW-0408">Iron</keyword>
<dbReference type="GO" id="GO:0046872">
    <property type="term" value="F:metal ion binding"/>
    <property type="evidence" value="ECO:0007669"/>
    <property type="project" value="UniProtKB-KW"/>
</dbReference>
<evidence type="ECO:0000313" key="14">
    <source>
        <dbReference type="EMBL" id="KCZ79402.1"/>
    </source>
</evidence>
<keyword evidence="6" id="KW-0378">Hydrolase</keyword>
<evidence type="ECO:0000256" key="4">
    <source>
        <dbReference type="ARBA" id="ARBA00022723"/>
    </source>
</evidence>
<dbReference type="AlphaFoldDB" id="A0A059EX03"/>
<evidence type="ECO:0000256" key="8">
    <source>
        <dbReference type="ARBA" id="ARBA00023014"/>
    </source>
</evidence>
<organism evidence="14 15">
    <name type="scientific">Anncaliia algerae PRA339</name>
    <dbReference type="NCBI Taxonomy" id="1288291"/>
    <lineage>
        <taxon>Eukaryota</taxon>
        <taxon>Fungi</taxon>
        <taxon>Fungi incertae sedis</taxon>
        <taxon>Microsporidia</taxon>
        <taxon>Tubulinosematoidea</taxon>
        <taxon>Tubulinosematidae</taxon>
        <taxon>Anncaliia</taxon>
    </lineage>
</organism>
<evidence type="ECO:0000256" key="7">
    <source>
        <dbReference type="ARBA" id="ARBA00023004"/>
    </source>
</evidence>
<sequence length="195" mass="22084">PVDLYGCKAIGKNNKLKILIALLLSSQTKDEVTYNAVHKLDERLEGVSLVKIKESTIDNINNSINKVGFHNRKSAYLKEIAEKCYQTGLPNNLQELLDLPGIGYKMALLYMQHAHQKILGISVDTHVHRVSNRLGLVKSKSTEGTRKQLENLFVEDDWAMINSVFVGFGQKICTPVKPKCNECNAQLYCNFYNKW</sequence>
<keyword evidence="5" id="KW-0227">DNA damage</keyword>
<dbReference type="PANTHER" id="PTHR43286">
    <property type="entry name" value="ENDONUCLEASE III-LIKE PROTEIN 1"/>
    <property type="match status" value="1"/>
</dbReference>
<proteinExistence type="inferred from homology"/>
<dbReference type="Gene3D" id="1.10.340.30">
    <property type="entry name" value="Hypothetical protein, domain 2"/>
    <property type="match status" value="1"/>
</dbReference>
<evidence type="ECO:0000256" key="10">
    <source>
        <dbReference type="ARBA" id="ARBA00023239"/>
    </source>
</evidence>
<gene>
    <name evidence="14" type="ORF">H312_03201</name>
</gene>
<dbReference type="STRING" id="1288291.A0A059EX03"/>
<dbReference type="InterPro" id="IPR023170">
    <property type="entry name" value="HhH_base_excis_C"/>
</dbReference>
<keyword evidence="11" id="KW-0326">Glycosidase</keyword>
<dbReference type="PIRSF" id="PIRSF001435">
    <property type="entry name" value="Nth"/>
    <property type="match status" value="1"/>
</dbReference>
<evidence type="ECO:0000259" key="13">
    <source>
        <dbReference type="SMART" id="SM00478"/>
    </source>
</evidence>
<keyword evidence="15" id="KW-1185">Reference proteome</keyword>
<evidence type="ECO:0000256" key="1">
    <source>
        <dbReference type="ARBA" id="ARBA00001966"/>
    </source>
</evidence>
<dbReference type="SMART" id="SM00478">
    <property type="entry name" value="ENDO3c"/>
    <property type="match status" value="1"/>
</dbReference>
<feature type="domain" description="HhH-GPD" evidence="13">
    <location>
        <begin position="24"/>
        <end position="171"/>
    </location>
</feature>
<dbReference type="Pfam" id="PF00730">
    <property type="entry name" value="HhH-GPD"/>
    <property type="match status" value="1"/>
</dbReference>
<dbReference type="Gene3D" id="1.10.1670.10">
    <property type="entry name" value="Helix-hairpin-Helix base-excision DNA repair enzymes (C-terminal)"/>
    <property type="match status" value="1"/>
</dbReference>
<dbReference type="InterPro" id="IPR011257">
    <property type="entry name" value="DNA_glycosylase"/>
</dbReference>
<dbReference type="GO" id="GO:0006285">
    <property type="term" value="P:base-excision repair, AP site formation"/>
    <property type="evidence" value="ECO:0007669"/>
    <property type="project" value="TreeGrafter"/>
</dbReference>
<accession>A0A059EX03</accession>
<dbReference type="HOGENOM" id="CLU_012862_3_4_1"/>
<reference evidence="15" key="1">
    <citation type="submission" date="2013-02" db="EMBL/GenBank/DDBJ databases">
        <authorList>
            <consortium name="The Broad Institute Genome Sequencing Platform"/>
            <person name="Cuomo C."/>
            <person name="Becnel J."/>
            <person name="Sanscrainte N."/>
            <person name="Walker B."/>
            <person name="Young S.K."/>
            <person name="Zeng Q."/>
            <person name="Gargeya S."/>
            <person name="Fitzgerald M."/>
            <person name="Haas B."/>
            <person name="Abouelleil A."/>
            <person name="Alvarado L."/>
            <person name="Arachchi H.M."/>
            <person name="Berlin A.M."/>
            <person name="Chapman S.B."/>
            <person name="Dewar J."/>
            <person name="Goldberg J."/>
            <person name="Griggs A."/>
            <person name="Gujja S."/>
            <person name="Hansen M."/>
            <person name="Howarth C."/>
            <person name="Imamovic A."/>
            <person name="Larimer J."/>
            <person name="McCowan C."/>
            <person name="Murphy C."/>
            <person name="Neiman D."/>
            <person name="Pearson M."/>
            <person name="Priest M."/>
            <person name="Roberts A."/>
            <person name="Saif S."/>
            <person name="Shea T."/>
            <person name="Sisk P."/>
            <person name="Sykes S."/>
            <person name="Wortman J."/>
            <person name="Nusbaum C."/>
            <person name="Birren B."/>
        </authorList>
    </citation>
    <scope>NUCLEOTIDE SEQUENCE [LARGE SCALE GENOMIC DNA]</scope>
    <source>
        <strain evidence="15">PRA339</strain>
    </source>
</reference>
<dbReference type="VEuPathDB" id="MicrosporidiaDB:H312_03201"/>
<dbReference type="EMBL" id="KK365282">
    <property type="protein sequence ID" value="KCZ79402.1"/>
    <property type="molecule type" value="Genomic_DNA"/>
</dbReference>
<dbReference type="GO" id="GO:0000703">
    <property type="term" value="F:oxidized pyrimidine nucleobase lesion DNA N-glycosylase activity"/>
    <property type="evidence" value="ECO:0007669"/>
    <property type="project" value="TreeGrafter"/>
</dbReference>
<dbReference type="GO" id="GO:0005634">
    <property type="term" value="C:nucleus"/>
    <property type="evidence" value="ECO:0007669"/>
    <property type="project" value="TreeGrafter"/>
</dbReference>
<dbReference type="PROSITE" id="PS00764">
    <property type="entry name" value="ENDONUCLEASE_III_1"/>
    <property type="match status" value="1"/>
</dbReference>
<evidence type="ECO:0000256" key="3">
    <source>
        <dbReference type="ARBA" id="ARBA00012720"/>
    </source>
</evidence>
<dbReference type="GO" id="GO:0006289">
    <property type="term" value="P:nucleotide-excision repair"/>
    <property type="evidence" value="ECO:0007669"/>
    <property type="project" value="TreeGrafter"/>
</dbReference>
<dbReference type="GO" id="GO:0051539">
    <property type="term" value="F:4 iron, 4 sulfur cluster binding"/>
    <property type="evidence" value="ECO:0007669"/>
    <property type="project" value="InterPro"/>
</dbReference>
<evidence type="ECO:0000313" key="15">
    <source>
        <dbReference type="Proteomes" id="UP000030655"/>
    </source>
</evidence>
<dbReference type="PANTHER" id="PTHR43286:SF1">
    <property type="entry name" value="ENDONUCLEASE III-LIKE PROTEIN 1"/>
    <property type="match status" value="1"/>
</dbReference>
<keyword evidence="8" id="KW-0411">Iron-sulfur</keyword>
<keyword evidence="4" id="KW-0479">Metal-binding</keyword>
<dbReference type="EC" id="4.2.99.18" evidence="3"/>
<comment type="catalytic activity">
    <reaction evidence="12">
        <text>2'-deoxyribonucleotide-(2'-deoxyribose 5'-phosphate)-2'-deoxyribonucleotide-DNA = a 3'-end 2'-deoxyribonucleotide-(2,3-dehydro-2,3-deoxyribose 5'-phosphate)-DNA + a 5'-end 5'-phospho-2'-deoxyribonucleoside-DNA + H(+)</text>
        <dbReference type="Rhea" id="RHEA:66592"/>
        <dbReference type="Rhea" id="RHEA-COMP:13180"/>
        <dbReference type="Rhea" id="RHEA-COMP:16897"/>
        <dbReference type="Rhea" id="RHEA-COMP:17067"/>
        <dbReference type="ChEBI" id="CHEBI:15378"/>
        <dbReference type="ChEBI" id="CHEBI:136412"/>
        <dbReference type="ChEBI" id="CHEBI:157695"/>
        <dbReference type="ChEBI" id="CHEBI:167181"/>
        <dbReference type="EC" id="4.2.99.18"/>
    </reaction>
</comment>
<comment type="similarity">
    <text evidence="2">Belongs to the Nth/MutY family.</text>
</comment>
<evidence type="ECO:0000256" key="12">
    <source>
        <dbReference type="ARBA" id="ARBA00044632"/>
    </source>
</evidence>
<keyword evidence="10" id="KW-0456">Lyase</keyword>
<dbReference type="SUPFAM" id="SSF48150">
    <property type="entry name" value="DNA-glycosylase"/>
    <property type="match status" value="1"/>
</dbReference>
<dbReference type="InterPro" id="IPR003265">
    <property type="entry name" value="HhH-GPD_domain"/>
</dbReference>
<evidence type="ECO:0000256" key="9">
    <source>
        <dbReference type="ARBA" id="ARBA00023204"/>
    </source>
</evidence>
<dbReference type="InterPro" id="IPR004035">
    <property type="entry name" value="Endouclease-III_FeS-bd_BS"/>
</dbReference>
<reference evidence="14 15" key="2">
    <citation type="submission" date="2014-03" db="EMBL/GenBank/DDBJ databases">
        <title>The Genome Sequence of Anncaliia algerae insect isolate PRA339.</title>
        <authorList>
            <consortium name="The Broad Institute Genome Sequencing Platform"/>
            <consortium name="The Broad Institute Genome Sequencing Center for Infectious Disease"/>
            <person name="Cuomo C."/>
            <person name="Becnel J."/>
            <person name="Sanscrainte N."/>
            <person name="Walker B."/>
            <person name="Young S.K."/>
            <person name="Zeng Q."/>
            <person name="Gargeya S."/>
            <person name="Fitzgerald M."/>
            <person name="Haas B."/>
            <person name="Abouelleil A."/>
            <person name="Alvarado L."/>
            <person name="Arachchi H.M."/>
            <person name="Berlin A.M."/>
            <person name="Chapman S.B."/>
            <person name="Dewar J."/>
            <person name="Goldberg J."/>
            <person name="Griggs A."/>
            <person name="Gujja S."/>
            <person name="Hansen M."/>
            <person name="Howarth C."/>
            <person name="Imamovic A."/>
            <person name="Larimer J."/>
            <person name="McCowan C."/>
            <person name="Murphy C."/>
            <person name="Neiman D."/>
            <person name="Pearson M."/>
            <person name="Priest M."/>
            <person name="Roberts A."/>
            <person name="Saif S."/>
            <person name="Shea T."/>
            <person name="Sisk P."/>
            <person name="Sykes S."/>
            <person name="Wortman J."/>
            <person name="Nusbaum C."/>
            <person name="Birren B."/>
        </authorList>
    </citation>
    <scope>NUCLEOTIDE SEQUENCE [LARGE SCALE GENOMIC DNA]</scope>
    <source>
        <strain evidence="14 15">PRA339</strain>
    </source>
</reference>
<dbReference type="SMART" id="SM00525">
    <property type="entry name" value="FES"/>
    <property type="match status" value="1"/>
</dbReference>
<evidence type="ECO:0000256" key="11">
    <source>
        <dbReference type="ARBA" id="ARBA00023295"/>
    </source>
</evidence>
<dbReference type="InterPro" id="IPR003651">
    <property type="entry name" value="Endonuclease3_FeS-loop_motif"/>
</dbReference>
<dbReference type="GO" id="GO:0140078">
    <property type="term" value="F:class I DNA-(apurinic or apyrimidinic site) endonuclease activity"/>
    <property type="evidence" value="ECO:0007669"/>
    <property type="project" value="UniProtKB-EC"/>
</dbReference>
<evidence type="ECO:0000256" key="5">
    <source>
        <dbReference type="ARBA" id="ARBA00022763"/>
    </source>
</evidence>
<protein>
    <recommendedName>
        <fullName evidence="3">DNA-(apurinic or apyrimidinic site) lyase</fullName>
        <ecNumber evidence="3">4.2.99.18</ecNumber>
    </recommendedName>
</protein>
<evidence type="ECO:0000256" key="6">
    <source>
        <dbReference type="ARBA" id="ARBA00022801"/>
    </source>
</evidence>
<dbReference type="Proteomes" id="UP000030655">
    <property type="component" value="Unassembled WGS sequence"/>
</dbReference>